<evidence type="ECO:0000313" key="2">
    <source>
        <dbReference type="EMBL" id="RSX52400.1"/>
    </source>
</evidence>
<keyword evidence="1" id="KW-0812">Transmembrane</keyword>
<keyword evidence="3" id="KW-1185">Reference proteome</keyword>
<gene>
    <name evidence="2" type="ORF">D2E23_0128</name>
</gene>
<protein>
    <submittedName>
        <fullName evidence="2">MoaA protein</fullName>
    </submittedName>
</protein>
<evidence type="ECO:0000256" key="1">
    <source>
        <dbReference type="SAM" id="Phobius"/>
    </source>
</evidence>
<name>A0A430FHW6_9BIFI</name>
<dbReference type="Proteomes" id="UP000288607">
    <property type="component" value="Unassembled WGS sequence"/>
</dbReference>
<organism evidence="2 3">
    <name type="scientific">Bifidobacterium callimiconis</name>
    <dbReference type="NCBI Taxonomy" id="2306973"/>
    <lineage>
        <taxon>Bacteria</taxon>
        <taxon>Bacillati</taxon>
        <taxon>Actinomycetota</taxon>
        <taxon>Actinomycetes</taxon>
        <taxon>Bifidobacteriales</taxon>
        <taxon>Bifidobacteriaceae</taxon>
        <taxon>Bifidobacterium</taxon>
    </lineage>
</organism>
<dbReference type="AlphaFoldDB" id="A0A430FHW6"/>
<keyword evidence="1" id="KW-0472">Membrane</keyword>
<reference evidence="2 3" key="1">
    <citation type="submission" date="2018-09" db="EMBL/GenBank/DDBJ databases">
        <title>Characterization of the phylogenetic diversity of five novel species belonging to the genus Bifidobacterium.</title>
        <authorList>
            <person name="Lugli G.A."/>
            <person name="Duranti S."/>
            <person name="Milani C."/>
        </authorList>
    </citation>
    <scope>NUCLEOTIDE SEQUENCE [LARGE SCALE GENOMIC DNA]</scope>
    <source>
        <strain evidence="2 3">2028B</strain>
    </source>
</reference>
<comment type="caution">
    <text evidence="2">The sequence shown here is derived from an EMBL/GenBank/DDBJ whole genome shotgun (WGS) entry which is preliminary data.</text>
</comment>
<sequence length="221" mass="23193">MGGMRANTRARGSRAPIIVISVIGIVLAAIVTLGLMFWHSAATVGESVRQAGGYARQAQSSFKDGDLKTALRQLDRAGASVEDAHREAETPIWRIASVVPYYGSDVTAVRGLLSAGADASANALPKIESAADGTLVDTDLGSLFQGTSWSDGTLSIPRIRETKTDIQDAADVMARVKATIDDLPETHVQQVTDAVDQAKDSAAQASDALDSLDTMLSRIPG</sequence>
<dbReference type="EMBL" id="QXGJ01000001">
    <property type="protein sequence ID" value="RSX52400.1"/>
    <property type="molecule type" value="Genomic_DNA"/>
</dbReference>
<proteinExistence type="predicted"/>
<keyword evidence="1" id="KW-1133">Transmembrane helix</keyword>
<accession>A0A430FHW6</accession>
<evidence type="ECO:0000313" key="3">
    <source>
        <dbReference type="Proteomes" id="UP000288607"/>
    </source>
</evidence>
<feature type="transmembrane region" description="Helical" evidence="1">
    <location>
        <begin position="15"/>
        <end position="38"/>
    </location>
</feature>